<proteinExistence type="predicted"/>
<dbReference type="InterPro" id="IPR011990">
    <property type="entry name" value="TPR-like_helical_dom_sf"/>
</dbReference>
<gene>
    <name evidence="3" type="ORF">MNBD_GAMMA22-2419</name>
</gene>
<feature type="transmembrane region" description="Helical" evidence="1">
    <location>
        <begin position="211"/>
        <end position="233"/>
    </location>
</feature>
<accession>A0A3B0ZMC2</accession>
<keyword evidence="1" id="KW-1133">Transmembrane helix</keyword>
<dbReference type="EMBL" id="UOFS01000018">
    <property type="protein sequence ID" value="VAW94588.1"/>
    <property type="molecule type" value="Genomic_DNA"/>
</dbReference>
<keyword evidence="1" id="KW-0472">Membrane</keyword>
<reference evidence="3" key="1">
    <citation type="submission" date="2018-06" db="EMBL/GenBank/DDBJ databases">
        <authorList>
            <person name="Zhirakovskaya E."/>
        </authorList>
    </citation>
    <scope>NUCLEOTIDE SEQUENCE</scope>
</reference>
<dbReference type="Gene3D" id="1.25.40.10">
    <property type="entry name" value="Tetratricopeptide repeat domain"/>
    <property type="match status" value="1"/>
</dbReference>
<sequence>MAQIVCKYHNERPAKWFCEPCQINFCSSCIPRRAIYADVKCPVCHNDVQALAAENSIESFWNRLPFFFLYPIKFSSLLFLFLLSLMSIGIEYDPILAISIPIFVIIFFLRYAYISLEQTAKGHMQIPGFSIDLLFNQLDIPLKQILIIVAAIALNFTVYDIIGKGAFIFTLILSIIAAPASIMVLATEYSFFRAFNPLIIARLIMRVGKSYAILCLFLALLMLSSEVSFALMSKVIPVKYIWPEYFFINMYFTLIMYTMMGYVIFQFHEQLGYKIEIDLDQHTKDDNQESDQNKHESIIQAEILLKEGKIELAIDVLSKAIKSFPADFSLKAMYQKLLKVTGNTDALEQHASSYIERSLMSHKQALAVDVFIETREIIPNFLPNKAKSRYELAQYLNEKNYTEYALACVNNLHRDFPSYDGITKAYFLAAKIMCEKLGDDDKAITVLEFVLSNYTINVLKQEMLDYLEMIKNLDKDSLE</sequence>
<dbReference type="PROSITE" id="PS50119">
    <property type="entry name" value="ZF_BBOX"/>
    <property type="match status" value="1"/>
</dbReference>
<feature type="transmembrane region" description="Helical" evidence="1">
    <location>
        <begin position="95"/>
        <end position="114"/>
    </location>
</feature>
<feature type="transmembrane region" description="Helical" evidence="1">
    <location>
        <begin position="245"/>
        <end position="265"/>
    </location>
</feature>
<keyword evidence="1" id="KW-0812">Transmembrane</keyword>
<dbReference type="Pfam" id="PF00643">
    <property type="entry name" value="zf-B_box"/>
    <property type="match status" value="1"/>
</dbReference>
<protein>
    <recommendedName>
        <fullName evidence="2">B box-type domain-containing protein</fullName>
    </recommendedName>
</protein>
<dbReference type="GO" id="GO:0008270">
    <property type="term" value="F:zinc ion binding"/>
    <property type="evidence" value="ECO:0007669"/>
    <property type="project" value="InterPro"/>
</dbReference>
<dbReference type="AlphaFoldDB" id="A0A3B0ZMC2"/>
<evidence type="ECO:0000313" key="3">
    <source>
        <dbReference type="EMBL" id="VAW94588.1"/>
    </source>
</evidence>
<dbReference type="InterPro" id="IPR000315">
    <property type="entry name" value="Znf_B-box"/>
</dbReference>
<feature type="domain" description="B box-type" evidence="2">
    <location>
        <begin position="1"/>
        <end position="29"/>
    </location>
</feature>
<evidence type="ECO:0000256" key="1">
    <source>
        <dbReference type="SAM" id="Phobius"/>
    </source>
</evidence>
<organism evidence="3">
    <name type="scientific">hydrothermal vent metagenome</name>
    <dbReference type="NCBI Taxonomy" id="652676"/>
    <lineage>
        <taxon>unclassified sequences</taxon>
        <taxon>metagenomes</taxon>
        <taxon>ecological metagenomes</taxon>
    </lineage>
</organism>
<feature type="transmembrane region" description="Helical" evidence="1">
    <location>
        <begin position="67"/>
        <end position="89"/>
    </location>
</feature>
<feature type="transmembrane region" description="Helical" evidence="1">
    <location>
        <begin position="145"/>
        <end position="162"/>
    </location>
</feature>
<feature type="transmembrane region" description="Helical" evidence="1">
    <location>
        <begin position="168"/>
        <end position="191"/>
    </location>
</feature>
<dbReference type="CDD" id="cd19756">
    <property type="entry name" value="Bbox2"/>
    <property type="match status" value="1"/>
</dbReference>
<dbReference type="SUPFAM" id="SSF48452">
    <property type="entry name" value="TPR-like"/>
    <property type="match status" value="1"/>
</dbReference>
<evidence type="ECO:0000259" key="2">
    <source>
        <dbReference type="PROSITE" id="PS50119"/>
    </source>
</evidence>
<name>A0A3B0ZMC2_9ZZZZ</name>